<evidence type="ECO:0000313" key="4">
    <source>
        <dbReference type="Proteomes" id="UP000541810"/>
    </source>
</evidence>
<sequence length="199" mass="21499">MKWFNVGTRYVFTIALFASISCGAYGNVLVNGGFETGDLTGWDEPDVNNNPWSVLGFARTGSHSAYSAPMPTAGPSNLYQSFDPIPVSQITEAGYWYFHMGGTGSVGSAVTLTFSDASQVQDTLFAEDPEYVQFEWAYRDLTPTLAGYADKSLTQISFFTGVNKAKYIDDVVIVPEPSSLLLIGLGGVAICTRSRRAQG</sequence>
<accession>A0A7X0H6T6</accession>
<dbReference type="Proteomes" id="UP000541810">
    <property type="component" value="Unassembled WGS sequence"/>
</dbReference>
<organism evidence="3 4">
    <name type="scientific">Algisphaera agarilytica</name>
    <dbReference type="NCBI Taxonomy" id="1385975"/>
    <lineage>
        <taxon>Bacteria</taxon>
        <taxon>Pseudomonadati</taxon>
        <taxon>Planctomycetota</taxon>
        <taxon>Phycisphaerae</taxon>
        <taxon>Phycisphaerales</taxon>
        <taxon>Phycisphaeraceae</taxon>
        <taxon>Algisphaera</taxon>
    </lineage>
</organism>
<feature type="signal peptide" evidence="1">
    <location>
        <begin position="1"/>
        <end position="26"/>
    </location>
</feature>
<protein>
    <recommendedName>
        <fullName evidence="2">Ice-binding protein C-terminal domain-containing protein</fullName>
    </recommendedName>
</protein>
<dbReference type="InterPro" id="IPR013424">
    <property type="entry name" value="Ice-binding_C"/>
</dbReference>
<dbReference type="EMBL" id="JACHGY010000001">
    <property type="protein sequence ID" value="MBB6430328.1"/>
    <property type="molecule type" value="Genomic_DNA"/>
</dbReference>
<dbReference type="RefSeq" id="WP_184677848.1">
    <property type="nucleotide sequence ID" value="NZ_JACHGY010000001.1"/>
</dbReference>
<dbReference type="NCBIfam" id="TIGR02595">
    <property type="entry name" value="PEP_CTERM"/>
    <property type="match status" value="1"/>
</dbReference>
<name>A0A7X0H6T6_9BACT</name>
<dbReference type="Pfam" id="PF07589">
    <property type="entry name" value="PEP-CTERM"/>
    <property type="match status" value="1"/>
</dbReference>
<dbReference type="Gene3D" id="2.60.120.260">
    <property type="entry name" value="Galactose-binding domain-like"/>
    <property type="match status" value="1"/>
</dbReference>
<evidence type="ECO:0000313" key="3">
    <source>
        <dbReference type="EMBL" id="MBB6430328.1"/>
    </source>
</evidence>
<evidence type="ECO:0000259" key="2">
    <source>
        <dbReference type="Pfam" id="PF07589"/>
    </source>
</evidence>
<gene>
    <name evidence="3" type="ORF">HNQ40_002134</name>
</gene>
<reference evidence="3 4" key="1">
    <citation type="submission" date="2020-08" db="EMBL/GenBank/DDBJ databases">
        <title>Genomic Encyclopedia of Type Strains, Phase IV (KMG-IV): sequencing the most valuable type-strain genomes for metagenomic binning, comparative biology and taxonomic classification.</title>
        <authorList>
            <person name="Goeker M."/>
        </authorList>
    </citation>
    <scope>NUCLEOTIDE SEQUENCE [LARGE SCALE GENOMIC DNA]</scope>
    <source>
        <strain evidence="3 4">DSM 103725</strain>
    </source>
</reference>
<keyword evidence="1" id="KW-0732">Signal</keyword>
<dbReference type="PROSITE" id="PS51257">
    <property type="entry name" value="PROKAR_LIPOPROTEIN"/>
    <property type="match status" value="1"/>
</dbReference>
<dbReference type="AlphaFoldDB" id="A0A7X0H6T6"/>
<evidence type="ECO:0000256" key="1">
    <source>
        <dbReference type="SAM" id="SignalP"/>
    </source>
</evidence>
<proteinExistence type="predicted"/>
<comment type="caution">
    <text evidence="3">The sequence shown here is derived from an EMBL/GenBank/DDBJ whole genome shotgun (WGS) entry which is preliminary data.</text>
</comment>
<feature type="chain" id="PRO_5030597831" description="Ice-binding protein C-terminal domain-containing protein" evidence="1">
    <location>
        <begin position="27"/>
        <end position="199"/>
    </location>
</feature>
<feature type="domain" description="Ice-binding protein C-terminal" evidence="2">
    <location>
        <begin position="174"/>
        <end position="196"/>
    </location>
</feature>
<keyword evidence="4" id="KW-1185">Reference proteome</keyword>